<accession>A0A919EG06</accession>
<gene>
    <name evidence="2" type="ORF">GCM10010218_60230</name>
</gene>
<dbReference type="Proteomes" id="UP000638313">
    <property type="component" value="Unassembled WGS sequence"/>
</dbReference>
<feature type="region of interest" description="Disordered" evidence="1">
    <location>
        <begin position="1"/>
        <end position="41"/>
    </location>
</feature>
<keyword evidence="3" id="KW-1185">Reference proteome</keyword>
<sequence>MGARALALRERRGEGEPAEERDQAVDRGEEHAALVPDLPGDGGGLGEMRRLRLLSVGVRRRGILRMRIRVRVRVLRWIGLMRRRLVVLVIDHRVSSCSEFVTGHSQIDVCEVTAVSSVEAGSTPGAE</sequence>
<dbReference type="EMBL" id="BNBD01000020">
    <property type="protein sequence ID" value="GHF70863.1"/>
    <property type="molecule type" value="Genomic_DNA"/>
</dbReference>
<evidence type="ECO:0000313" key="2">
    <source>
        <dbReference type="EMBL" id="GHF70863.1"/>
    </source>
</evidence>
<name>A0A919EG06_9ACTN</name>
<comment type="caution">
    <text evidence="2">The sequence shown here is derived from an EMBL/GenBank/DDBJ whole genome shotgun (WGS) entry which is preliminary data.</text>
</comment>
<feature type="compositionally biased region" description="Basic and acidic residues" evidence="1">
    <location>
        <begin position="7"/>
        <end position="32"/>
    </location>
</feature>
<dbReference type="AlphaFoldDB" id="A0A919EG06"/>
<organism evidence="2 3">
    <name type="scientific">Streptomyces mashuensis</name>
    <dbReference type="NCBI Taxonomy" id="33904"/>
    <lineage>
        <taxon>Bacteria</taxon>
        <taxon>Bacillati</taxon>
        <taxon>Actinomycetota</taxon>
        <taxon>Actinomycetes</taxon>
        <taxon>Kitasatosporales</taxon>
        <taxon>Streptomycetaceae</taxon>
        <taxon>Streptomyces</taxon>
    </lineage>
</organism>
<proteinExistence type="predicted"/>
<evidence type="ECO:0000313" key="3">
    <source>
        <dbReference type="Proteomes" id="UP000638313"/>
    </source>
</evidence>
<protein>
    <submittedName>
        <fullName evidence="2">Uncharacterized protein</fullName>
    </submittedName>
</protein>
<reference evidence="2" key="2">
    <citation type="submission" date="2020-09" db="EMBL/GenBank/DDBJ databases">
        <authorList>
            <person name="Sun Q."/>
            <person name="Ohkuma M."/>
        </authorList>
    </citation>
    <scope>NUCLEOTIDE SEQUENCE</scope>
    <source>
        <strain evidence="2">JCM 4059</strain>
    </source>
</reference>
<reference evidence="2" key="1">
    <citation type="journal article" date="2014" name="Int. J. Syst. Evol. Microbiol.">
        <title>Complete genome sequence of Corynebacterium casei LMG S-19264T (=DSM 44701T), isolated from a smear-ripened cheese.</title>
        <authorList>
            <consortium name="US DOE Joint Genome Institute (JGI-PGF)"/>
            <person name="Walter F."/>
            <person name="Albersmeier A."/>
            <person name="Kalinowski J."/>
            <person name="Ruckert C."/>
        </authorList>
    </citation>
    <scope>NUCLEOTIDE SEQUENCE</scope>
    <source>
        <strain evidence="2">JCM 4059</strain>
    </source>
</reference>
<evidence type="ECO:0000256" key="1">
    <source>
        <dbReference type="SAM" id="MobiDB-lite"/>
    </source>
</evidence>